<dbReference type="PANTHER" id="PTHR43476">
    <property type="entry name" value="3-(3-HYDROXY-PHENYL)PROPIONATE/3-HYDROXYCINNAMIC ACID HYDROXYLASE"/>
    <property type="match status" value="1"/>
</dbReference>
<dbReference type="GO" id="GO:0008688">
    <property type="term" value="F:3-(3-hydroxyphenyl)propionate hydroxylase activity"/>
    <property type="evidence" value="ECO:0007669"/>
    <property type="project" value="TreeGrafter"/>
</dbReference>
<organism evidence="4">
    <name type="scientific">Streptomyces sp. R39</name>
    <dbReference type="NCBI Taxonomy" id="3238631"/>
    <lineage>
        <taxon>Bacteria</taxon>
        <taxon>Bacillati</taxon>
        <taxon>Actinomycetota</taxon>
        <taxon>Actinomycetes</taxon>
        <taxon>Kitasatosporales</taxon>
        <taxon>Streptomycetaceae</taxon>
        <taxon>Streptomyces</taxon>
    </lineage>
</organism>
<dbReference type="InterPro" id="IPR002938">
    <property type="entry name" value="FAD-bd"/>
</dbReference>
<dbReference type="Gene3D" id="3.50.50.60">
    <property type="entry name" value="FAD/NAD(P)-binding domain"/>
    <property type="match status" value="1"/>
</dbReference>
<dbReference type="SUPFAM" id="SSF51905">
    <property type="entry name" value="FAD/NAD(P)-binding domain"/>
    <property type="match status" value="1"/>
</dbReference>
<dbReference type="Gene3D" id="3.30.70.2450">
    <property type="match status" value="1"/>
</dbReference>
<dbReference type="Pfam" id="PF01494">
    <property type="entry name" value="FAD_binding_3"/>
    <property type="match status" value="1"/>
</dbReference>
<dbReference type="GO" id="GO:0019622">
    <property type="term" value="P:3-(3-hydroxy)phenylpropionate catabolic process"/>
    <property type="evidence" value="ECO:0007669"/>
    <property type="project" value="TreeGrafter"/>
</dbReference>
<dbReference type="NCBIfam" id="NF004829">
    <property type="entry name" value="PRK06183.1-3"/>
    <property type="match status" value="1"/>
</dbReference>
<proteinExistence type="predicted"/>
<evidence type="ECO:0000313" key="4">
    <source>
        <dbReference type="EMBL" id="XDQ46619.1"/>
    </source>
</evidence>
<evidence type="ECO:0000256" key="1">
    <source>
        <dbReference type="ARBA" id="ARBA00023002"/>
    </source>
</evidence>
<dbReference type="GO" id="GO:0071949">
    <property type="term" value="F:FAD binding"/>
    <property type="evidence" value="ECO:0007669"/>
    <property type="project" value="InterPro"/>
</dbReference>
<reference evidence="4" key="1">
    <citation type="submission" date="2024-07" db="EMBL/GenBank/DDBJ databases">
        <authorList>
            <person name="Yu S.T."/>
        </authorList>
    </citation>
    <scope>NUCLEOTIDE SEQUENCE</scope>
    <source>
        <strain evidence="4">R39</strain>
    </source>
</reference>
<dbReference type="AlphaFoldDB" id="A0AB39QVI5"/>
<dbReference type="EMBL" id="CP163441">
    <property type="protein sequence ID" value="XDQ46619.1"/>
    <property type="molecule type" value="Genomic_DNA"/>
</dbReference>
<dbReference type="InterPro" id="IPR050631">
    <property type="entry name" value="PheA/TfdB_FAD_monoxygenase"/>
</dbReference>
<dbReference type="Gene3D" id="3.40.30.120">
    <property type="match status" value="1"/>
</dbReference>
<feature type="domain" description="FAD-binding" evidence="3">
    <location>
        <begin position="21"/>
        <end position="361"/>
    </location>
</feature>
<feature type="region of interest" description="Disordered" evidence="2">
    <location>
        <begin position="1"/>
        <end position="20"/>
    </location>
</feature>
<gene>
    <name evidence="4" type="ORF">AB5J52_32580</name>
</gene>
<keyword evidence="1" id="KW-0560">Oxidoreductase</keyword>
<dbReference type="RefSeq" id="WP_369225631.1">
    <property type="nucleotide sequence ID" value="NZ_CP163441.1"/>
</dbReference>
<dbReference type="PRINTS" id="PR00420">
    <property type="entry name" value="RNGMNOXGNASE"/>
</dbReference>
<evidence type="ECO:0000256" key="2">
    <source>
        <dbReference type="SAM" id="MobiDB-lite"/>
    </source>
</evidence>
<dbReference type="PANTHER" id="PTHR43476:SF3">
    <property type="entry name" value="FAD-BINDING MONOOXYGENASE"/>
    <property type="match status" value="1"/>
</dbReference>
<dbReference type="InterPro" id="IPR036188">
    <property type="entry name" value="FAD/NAD-bd_sf"/>
</dbReference>
<sequence>MSTDRDDDTPGGPGRGAAGWDADVLIVGDGPVGQTLAILLARRGWSVTVVDRWPQPYTMSRAVAFDSEAARVLAALGLTGYIADETEPSGRYVWQNGDGKVLLDIEGAARGWCHWPDSTSMYQPGLEAALTARGAQLPTLRVLRGHEAVDAADLGDHVELTCVGLDGGRRTLSARWLVGCDGANSFVRDRVGTPMRDLDFAHDFLICDVVLHEERTFDPNNLQICDPARPRTEASAGPGHRRWEFMRLADESVEELNTPDSAWRLLKLFDVTPGNATLLRHAVYTFRSRWAEQWRSGRLLLAGDAAHVMPPFAGQGMCSGIRDAANLSWKLDLVLAGRADEAVLDTYVSERAAHVRHAVRMSVDLGRVICQLDPAAAADRDMAMLAARERGVGRGAPQAPVHPLRDGLLHRADTRGRLTGRLTPQGRVRRDGTTALFDDLIGTGFVLLTTEDPRPRLSQEALRVLDRLDIRTVRVLPATEPTPTPTPTPTDDRVPDAAADATVVDVDATYIPYLTEAGATSVLVRPDFYVFGQADTPEACAALLTDLGRQLEVPALTH</sequence>
<name>A0AB39QVI5_9ACTN</name>
<accession>A0AB39QVI5</accession>
<evidence type="ECO:0000259" key="3">
    <source>
        <dbReference type="Pfam" id="PF01494"/>
    </source>
</evidence>
<protein>
    <submittedName>
        <fullName evidence="4">Bifunctional 3-(3-hydroxy-phenyl)propionate/3-hydroxycinnamic acid hydroxylase</fullName>
    </submittedName>
</protein>